<feature type="transmembrane region" description="Helical" evidence="1">
    <location>
        <begin position="6"/>
        <end position="22"/>
    </location>
</feature>
<evidence type="ECO:0000256" key="1">
    <source>
        <dbReference type="SAM" id="Phobius"/>
    </source>
</evidence>
<name>A0A386RF09_LACHE</name>
<sequence length="172" mass="19911">MHVTTYFVIGAIIVLIIALFRSEHKFEFLKAAILFIVQIFFSTINFLLFFIIAYLLMQNKDHVNLGNLFLLLAAFVVLSGMLFIYWGMRLAAHVFKFSITTLTLVEYYIQWSLIYVTVYQAIFSNIKHISSITHFIRVGNFLDPNLTVVVILPSFISAWIAVILYKKFIKAI</sequence>
<keyword evidence="1" id="KW-1133">Transmembrane helix</keyword>
<dbReference type="Proteomes" id="UP000267794">
    <property type="component" value="Chromosome"/>
</dbReference>
<proteinExistence type="predicted"/>
<dbReference type="EMBL" id="CP017982">
    <property type="protein sequence ID" value="AYE61848.1"/>
    <property type="molecule type" value="Genomic_DNA"/>
</dbReference>
<dbReference type="RefSeq" id="WP_120357514.1">
    <property type="nucleotide sequence ID" value="NZ_CP017982.1"/>
</dbReference>
<keyword evidence="1" id="KW-0472">Membrane</keyword>
<keyword evidence="1" id="KW-0812">Transmembrane</keyword>
<feature type="transmembrane region" description="Helical" evidence="1">
    <location>
        <begin position="34"/>
        <end position="56"/>
    </location>
</feature>
<evidence type="ECO:0000313" key="2">
    <source>
        <dbReference type="EMBL" id="AYE61848.1"/>
    </source>
</evidence>
<organism evidence="2 3">
    <name type="scientific">Lactobacillus helveticus</name>
    <name type="common">Lactobacillus suntoryeus</name>
    <dbReference type="NCBI Taxonomy" id="1587"/>
    <lineage>
        <taxon>Bacteria</taxon>
        <taxon>Bacillati</taxon>
        <taxon>Bacillota</taxon>
        <taxon>Bacilli</taxon>
        <taxon>Lactobacillales</taxon>
        <taxon>Lactobacillaceae</taxon>
        <taxon>Lactobacillus</taxon>
    </lineage>
</organism>
<feature type="transmembrane region" description="Helical" evidence="1">
    <location>
        <begin position="68"/>
        <end position="86"/>
    </location>
</feature>
<protein>
    <submittedName>
        <fullName evidence="2">Uncharacterized protein</fullName>
    </submittedName>
</protein>
<feature type="transmembrane region" description="Helical" evidence="1">
    <location>
        <begin position="107"/>
        <end position="126"/>
    </location>
</feature>
<accession>A0A386RF09</accession>
<dbReference type="AlphaFoldDB" id="A0A386RF09"/>
<evidence type="ECO:0000313" key="3">
    <source>
        <dbReference type="Proteomes" id="UP000267794"/>
    </source>
</evidence>
<reference evidence="2 3" key="1">
    <citation type="submission" date="2016-10" db="EMBL/GenBank/DDBJ databases">
        <title>Complete genomic sequencing of Lactobacillus helveticus LH99 and comparative genome analysis.</title>
        <authorList>
            <person name="Li N."/>
            <person name="You C."/>
            <person name="Liu Z."/>
        </authorList>
    </citation>
    <scope>NUCLEOTIDE SEQUENCE [LARGE SCALE GENOMIC DNA]</scope>
    <source>
        <strain evidence="2 3">LH99</strain>
    </source>
</reference>
<feature type="transmembrane region" description="Helical" evidence="1">
    <location>
        <begin position="146"/>
        <end position="165"/>
    </location>
</feature>
<gene>
    <name evidence="2" type="ORF">BC335_1419</name>
</gene>